<feature type="transmembrane region" description="Helical" evidence="8">
    <location>
        <begin position="116"/>
        <end position="135"/>
    </location>
</feature>
<dbReference type="EMBL" id="JAHZIK010000392">
    <property type="protein sequence ID" value="MBW7455597.1"/>
    <property type="molecule type" value="Genomic_DNA"/>
</dbReference>
<feature type="transmembrane region" description="Helical" evidence="8">
    <location>
        <begin position="307"/>
        <end position="323"/>
    </location>
</feature>
<organism evidence="9 10">
    <name type="scientific">Paenibacillus sepulcri</name>
    <dbReference type="NCBI Taxonomy" id="359917"/>
    <lineage>
        <taxon>Bacteria</taxon>
        <taxon>Bacillati</taxon>
        <taxon>Bacillota</taxon>
        <taxon>Bacilli</taxon>
        <taxon>Bacillales</taxon>
        <taxon>Paenibacillaceae</taxon>
        <taxon>Paenibacillus</taxon>
    </lineage>
</organism>
<evidence type="ECO:0000256" key="7">
    <source>
        <dbReference type="ARBA" id="ARBA00023136"/>
    </source>
</evidence>
<feature type="transmembrane region" description="Helical" evidence="8">
    <location>
        <begin position="264"/>
        <end position="286"/>
    </location>
</feature>
<sequence length="365" mass="41281">MKLMKLSGSQIFWIVATVEVVIAVMLRISPSIEISNQDAWLSILVAGVLGVALTFLFVHLSLLHPNKTLTEFSQALLGKWFGRLIVLPYFITWYLLSADVLRLFTDFIHLTLLDKTPVWLIMTFMIVLMTYLTYTGGITGIGRFCEIAGPITFLTLVLSFLLNAENVEWNHLLPMYSDSGAANIINGAFAPASFFAESLMLMVILAFTHNPKKAFSRSILGVSITALMVLISTIMVLLVFGPNVAAKLRFPFFMLVRSINILDFIQNVDIFVIFIWIFGVFVKLSLYLFITSYEIANLFNVKDWRKFIWFGAPAIFITAIVLFPNETKVTFFQTYWEFGVIPVCGIAIPLLLWIITVVKRKSVKI</sequence>
<accession>A0ABS7C3W2</accession>
<evidence type="ECO:0000256" key="4">
    <source>
        <dbReference type="ARBA" id="ARBA00022544"/>
    </source>
</evidence>
<keyword evidence="3" id="KW-0813">Transport</keyword>
<name>A0ABS7C3W2_9BACL</name>
<evidence type="ECO:0000256" key="2">
    <source>
        <dbReference type="ARBA" id="ARBA00007998"/>
    </source>
</evidence>
<comment type="subcellular location">
    <subcellularLocation>
        <location evidence="1">Membrane</location>
        <topology evidence="1">Multi-pass membrane protein</topology>
    </subcellularLocation>
</comment>
<feature type="transmembrane region" description="Helical" evidence="8">
    <location>
        <begin position="75"/>
        <end position="96"/>
    </location>
</feature>
<comment type="caution">
    <text evidence="9">The sequence shown here is derived from an EMBL/GenBank/DDBJ whole genome shotgun (WGS) entry which is preliminary data.</text>
</comment>
<evidence type="ECO:0000313" key="9">
    <source>
        <dbReference type="EMBL" id="MBW7455597.1"/>
    </source>
</evidence>
<evidence type="ECO:0000256" key="1">
    <source>
        <dbReference type="ARBA" id="ARBA00004141"/>
    </source>
</evidence>
<gene>
    <name evidence="9" type="ORF">K0U00_16350</name>
</gene>
<keyword evidence="10" id="KW-1185">Reference proteome</keyword>
<feature type="transmembrane region" description="Helical" evidence="8">
    <location>
        <begin position="335"/>
        <end position="358"/>
    </location>
</feature>
<evidence type="ECO:0000313" key="10">
    <source>
        <dbReference type="Proteomes" id="UP001519887"/>
    </source>
</evidence>
<protein>
    <submittedName>
        <fullName evidence="9">Spore germination protein</fullName>
    </submittedName>
</protein>
<dbReference type="NCBIfam" id="TIGR00912">
    <property type="entry name" value="2A0309"/>
    <property type="match status" value="1"/>
</dbReference>
<comment type="similarity">
    <text evidence="2">Belongs to the amino acid-polyamine-organocation (APC) superfamily. Spore germination protein (SGP) (TC 2.A.3.9) family.</text>
</comment>
<feature type="transmembrane region" description="Helical" evidence="8">
    <location>
        <begin position="219"/>
        <end position="244"/>
    </location>
</feature>
<evidence type="ECO:0000256" key="3">
    <source>
        <dbReference type="ARBA" id="ARBA00022448"/>
    </source>
</evidence>
<dbReference type="Pfam" id="PF03845">
    <property type="entry name" value="Spore_permease"/>
    <property type="match status" value="1"/>
</dbReference>
<feature type="transmembrane region" description="Helical" evidence="8">
    <location>
        <begin position="147"/>
        <end position="164"/>
    </location>
</feature>
<feature type="transmembrane region" description="Helical" evidence="8">
    <location>
        <begin position="12"/>
        <end position="28"/>
    </location>
</feature>
<evidence type="ECO:0000256" key="5">
    <source>
        <dbReference type="ARBA" id="ARBA00022692"/>
    </source>
</evidence>
<dbReference type="Proteomes" id="UP001519887">
    <property type="component" value="Unassembled WGS sequence"/>
</dbReference>
<dbReference type="PANTHER" id="PTHR34975:SF2">
    <property type="entry name" value="SPORE GERMINATION PROTEIN A2"/>
    <property type="match status" value="1"/>
</dbReference>
<feature type="transmembrane region" description="Helical" evidence="8">
    <location>
        <begin position="40"/>
        <end position="63"/>
    </location>
</feature>
<dbReference type="RefSeq" id="WP_210045372.1">
    <property type="nucleotide sequence ID" value="NZ_JBHLVU010000010.1"/>
</dbReference>
<keyword evidence="4" id="KW-0309">Germination</keyword>
<keyword evidence="7 8" id="KW-0472">Membrane</keyword>
<keyword evidence="6 8" id="KW-1133">Transmembrane helix</keyword>
<dbReference type="PANTHER" id="PTHR34975">
    <property type="entry name" value="SPORE GERMINATION PROTEIN A2"/>
    <property type="match status" value="1"/>
</dbReference>
<proteinExistence type="inferred from homology"/>
<keyword evidence="5 8" id="KW-0812">Transmembrane</keyword>
<dbReference type="Gene3D" id="1.20.1740.10">
    <property type="entry name" value="Amino acid/polyamine transporter I"/>
    <property type="match status" value="1"/>
</dbReference>
<reference evidence="9 10" key="1">
    <citation type="submission" date="2021-07" db="EMBL/GenBank/DDBJ databases">
        <title>Paenibacillus radiodurans sp. nov., isolated from the southeastern edge of Tengger Desert.</title>
        <authorList>
            <person name="Zhang G."/>
        </authorList>
    </citation>
    <scope>NUCLEOTIDE SEQUENCE [LARGE SCALE GENOMIC DNA]</scope>
    <source>
        <strain evidence="9 10">CCM 7311</strain>
    </source>
</reference>
<evidence type="ECO:0000256" key="6">
    <source>
        <dbReference type="ARBA" id="ARBA00022989"/>
    </source>
</evidence>
<dbReference type="InterPro" id="IPR004761">
    <property type="entry name" value="Spore_GerAB"/>
</dbReference>
<feature type="transmembrane region" description="Helical" evidence="8">
    <location>
        <begin position="184"/>
        <end position="207"/>
    </location>
</feature>
<evidence type="ECO:0000256" key="8">
    <source>
        <dbReference type="SAM" id="Phobius"/>
    </source>
</evidence>